<dbReference type="Proteomes" id="UP000734823">
    <property type="component" value="Unassembled WGS sequence"/>
</dbReference>
<organism evidence="5 6">
    <name type="scientific">Actinokineospora xionganensis</name>
    <dbReference type="NCBI Taxonomy" id="2684470"/>
    <lineage>
        <taxon>Bacteria</taxon>
        <taxon>Bacillati</taxon>
        <taxon>Actinomycetota</taxon>
        <taxon>Actinomycetes</taxon>
        <taxon>Pseudonocardiales</taxon>
        <taxon>Pseudonocardiaceae</taxon>
        <taxon>Actinokineospora</taxon>
    </lineage>
</organism>
<dbReference type="InterPro" id="IPR050426">
    <property type="entry name" value="Glycosyltransferase_28"/>
</dbReference>
<gene>
    <name evidence="5" type="ORF">GPZ80_17905</name>
</gene>
<accession>A0ABR7L9I5</accession>
<dbReference type="Pfam" id="PF03033">
    <property type="entry name" value="Glyco_transf_28"/>
    <property type="match status" value="1"/>
</dbReference>
<keyword evidence="2" id="KW-0045">Antibiotic biosynthesis</keyword>
<comment type="caution">
    <text evidence="5">The sequence shown here is derived from an EMBL/GenBank/DDBJ whole genome shotgun (WGS) entry which is preliminary data.</text>
</comment>
<feature type="domain" description="Erythromycin biosynthesis protein CIII-like C-terminal" evidence="4">
    <location>
        <begin position="313"/>
        <end position="407"/>
    </location>
</feature>
<protein>
    <submittedName>
        <fullName evidence="5">Glycosyltransferase family 1 protein</fullName>
    </submittedName>
</protein>
<dbReference type="Gene3D" id="3.40.50.2000">
    <property type="entry name" value="Glycogen Phosphorylase B"/>
    <property type="match status" value="2"/>
</dbReference>
<feature type="domain" description="Glycosyltransferase family 28 N-terminal" evidence="3">
    <location>
        <begin position="5"/>
        <end position="61"/>
    </location>
</feature>
<reference evidence="5 6" key="1">
    <citation type="submission" date="2020-06" db="EMBL/GenBank/DDBJ databases">
        <title>Actinokineospora xiongansis sp. nov., isolated from soil of Baiyangdian.</title>
        <authorList>
            <person name="Zhang X."/>
        </authorList>
    </citation>
    <scope>NUCLEOTIDE SEQUENCE [LARGE SCALE GENOMIC DNA]</scope>
    <source>
        <strain evidence="5 6">HBU206404</strain>
    </source>
</reference>
<dbReference type="PANTHER" id="PTHR48050:SF13">
    <property type="entry name" value="STEROL 3-BETA-GLUCOSYLTRANSFERASE UGT80A2"/>
    <property type="match status" value="1"/>
</dbReference>
<evidence type="ECO:0000256" key="2">
    <source>
        <dbReference type="ARBA" id="ARBA00023194"/>
    </source>
</evidence>
<dbReference type="CDD" id="cd03784">
    <property type="entry name" value="GT1_Gtf-like"/>
    <property type="match status" value="1"/>
</dbReference>
<comment type="pathway">
    <text evidence="1">Antibiotic biosynthesis; vancomycin biosynthesis.</text>
</comment>
<dbReference type="Pfam" id="PF06722">
    <property type="entry name" value="EryCIII-like_C"/>
    <property type="match status" value="1"/>
</dbReference>
<evidence type="ECO:0000259" key="3">
    <source>
        <dbReference type="Pfam" id="PF03033"/>
    </source>
</evidence>
<proteinExistence type="predicted"/>
<dbReference type="EMBL" id="JABVED010000009">
    <property type="protein sequence ID" value="MBC6449044.1"/>
    <property type="molecule type" value="Genomic_DNA"/>
</dbReference>
<dbReference type="RefSeq" id="WP_187221506.1">
    <property type="nucleotide sequence ID" value="NZ_JABVED010000009.1"/>
</dbReference>
<evidence type="ECO:0000313" key="6">
    <source>
        <dbReference type="Proteomes" id="UP000734823"/>
    </source>
</evidence>
<dbReference type="InterPro" id="IPR004276">
    <property type="entry name" value="GlycoTrans_28_N"/>
</dbReference>
<dbReference type="InterPro" id="IPR010610">
    <property type="entry name" value="EryCIII-like_C"/>
</dbReference>
<dbReference type="PANTHER" id="PTHR48050">
    <property type="entry name" value="STEROL 3-BETA-GLUCOSYLTRANSFERASE"/>
    <property type="match status" value="1"/>
</dbReference>
<sequence>MSDRVLIVAIGSRGDVTPYVGLGTRLRDAGYRVAVAAHEPFGATVADAGLEFRSVPGEVHALNSEVLVSPKLAEKGARLSMRARGELLTAYWREVAHGILAAAELGTDLLLLNFTGWLPGRQIAEAMGLPTLGLNVYPVHPTGEHPPVSLASARSYGRWGNRLAGRLTNWSVAQALLLREANRELRTTLGLPKASVTAVSRRIDADRWPILHGVSPTLLPRPRDWREGLEVVGFWWPHQAPDWQPPAELVDFLDAGPPPVFVGFGSTAHGDNAETADLVASALRESGSRGVIQTGWSGHQGDDVITIGETAYDWLFPRMAAVVHHAGVGTCAYGLRAAVPTVGIPLINDQHLWASRLGALGVGPAAIPFKELSSARLTAAIRAAATNEGYRDNARRIADRLSGEDGAGRVVEAVTRLLHDSPAGRVLSDSPGRRR</sequence>
<evidence type="ECO:0000259" key="4">
    <source>
        <dbReference type="Pfam" id="PF06722"/>
    </source>
</evidence>
<dbReference type="InterPro" id="IPR002213">
    <property type="entry name" value="UDP_glucos_trans"/>
</dbReference>
<name>A0ABR7L9I5_9PSEU</name>
<evidence type="ECO:0000313" key="5">
    <source>
        <dbReference type="EMBL" id="MBC6449044.1"/>
    </source>
</evidence>
<evidence type="ECO:0000256" key="1">
    <source>
        <dbReference type="ARBA" id="ARBA00004660"/>
    </source>
</evidence>
<keyword evidence="6" id="KW-1185">Reference proteome</keyword>
<dbReference type="SUPFAM" id="SSF53756">
    <property type="entry name" value="UDP-Glycosyltransferase/glycogen phosphorylase"/>
    <property type="match status" value="1"/>
</dbReference>